<feature type="region of interest" description="Disordered" evidence="1">
    <location>
        <begin position="464"/>
        <end position="510"/>
    </location>
</feature>
<dbReference type="RefSeq" id="XP_004335342.1">
    <property type="nucleotide sequence ID" value="XM_004335294.1"/>
</dbReference>
<feature type="compositionally biased region" description="Low complexity" evidence="1">
    <location>
        <begin position="1427"/>
        <end position="1448"/>
    </location>
</feature>
<dbReference type="InterPro" id="IPR001331">
    <property type="entry name" value="GDS_CDC24_CS"/>
</dbReference>
<dbReference type="InterPro" id="IPR011993">
    <property type="entry name" value="PH-like_dom_sf"/>
</dbReference>
<dbReference type="OMA" id="PARDSHY"/>
<feature type="region of interest" description="Disordered" evidence="1">
    <location>
        <begin position="1"/>
        <end position="116"/>
    </location>
</feature>
<feature type="compositionally biased region" description="Polar residues" evidence="1">
    <location>
        <begin position="797"/>
        <end position="809"/>
    </location>
</feature>
<feature type="region of interest" description="Disordered" evidence="1">
    <location>
        <begin position="744"/>
        <end position="833"/>
    </location>
</feature>
<dbReference type="SMART" id="SM00233">
    <property type="entry name" value="PH"/>
    <property type="match status" value="1"/>
</dbReference>
<proteinExistence type="predicted"/>
<feature type="compositionally biased region" description="Low complexity" evidence="1">
    <location>
        <begin position="348"/>
        <end position="362"/>
    </location>
</feature>
<dbReference type="PROSITE" id="PS00741">
    <property type="entry name" value="DH_1"/>
    <property type="match status" value="1"/>
</dbReference>
<dbReference type="GeneID" id="14913914"/>
<dbReference type="SMART" id="SM00325">
    <property type="entry name" value="RhoGEF"/>
    <property type="match status" value="1"/>
</dbReference>
<dbReference type="EMBL" id="KB008093">
    <property type="protein sequence ID" value="ELR13329.1"/>
    <property type="molecule type" value="Genomic_DNA"/>
</dbReference>
<dbReference type="PANTHER" id="PTHR12673">
    <property type="entry name" value="FACIOGENITAL DYSPLASIA PROTEIN"/>
    <property type="match status" value="1"/>
</dbReference>
<dbReference type="PANTHER" id="PTHR12673:SF263">
    <property type="entry name" value="PLECKSTRIN DOMAIN-CONTAINING PROTEIN"/>
    <property type="match status" value="1"/>
</dbReference>
<dbReference type="InterPro" id="IPR000219">
    <property type="entry name" value="DH_dom"/>
</dbReference>
<reference evidence="3 4" key="1">
    <citation type="journal article" date="2013" name="Genome Biol.">
        <title>Genome of Acanthamoeba castellanii highlights extensive lateral gene transfer and early evolution of tyrosine kinase signaling.</title>
        <authorList>
            <person name="Clarke M."/>
            <person name="Lohan A.J."/>
            <person name="Liu B."/>
            <person name="Lagkouvardos I."/>
            <person name="Roy S."/>
            <person name="Zafar N."/>
            <person name="Bertelli C."/>
            <person name="Schilde C."/>
            <person name="Kianianmomeni A."/>
            <person name="Burglin T.R."/>
            <person name="Frech C."/>
            <person name="Turcotte B."/>
            <person name="Kopec K.O."/>
            <person name="Synnott J.M."/>
            <person name="Choo C."/>
            <person name="Paponov I."/>
            <person name="Finkler A."/>
            <person name="Soon Heng Tan C."/>
            <person name="Hutchins A.P."/>
            <person name="Weinmeier T."/>
            <person name="Rattei T."/>
            <person name="Chu J.S."/>
            <person name="Gimenez G."/>
            <person name="Irimia M."/>
            <person name="Rigden D.J."/>
            <person name="Fitzpatrick D.A."/>
            <person name="Lorenzo-Morales J."/>
            <person name="Bateman A."/>
            <person name="Chiu C.H."/>
            <person name="Tang P."/>
            <person name="Hegemann P."/>
            <person name="Fromm H."/>
            <person name="Raoult D."/>
            <person name="Greub G."/>
            <person name="Miranda-Saavedra D."/>
            <person name="Chen N."/>
            <person name="Nash P."/>
            <person name="Ginger M.L."/>
            <person name="Horn M."/>
            <person name="Schaap P."/>
            <person name="Caler L."/>
            <person name="Loftus B."/>
        </authorList>
    </citation>
    <scope>NUCLEOTIDE SEQUENCE [LARGE SCALE GENOMIC DNA]</scope>
    <source>
        <strain evidence="3 4">Neff</strain>
    </source>
</reference>
<dbReference type="Pfam" id="PF00621">
    <property type="entry name" value="RhoGEF"/>
    <property type="match status" value="1"/>
</dbReference>
<dbReference type="SUPFAM" id="SSF50729">
    <property type="entry name" value="PH domain-like"/>
    <property type="match status" value="1"/>
</dbReference>
<feature type="compositionally biased region" description="Basic and acidic residues" evidence="1">
    <location>
        <begin position="776"/>
        <end position="791"/>
    </location>
</feature>
<feature type="domain" description="DH" evidence="2">
    <location>
        <begin position="1062"/>
        <end position="1282"/>
    </location>
</feature>
<dbReference type="InterPro" id="IPR035899">
    <property type="entry name" value="DBL_dom_sf"/>
</dbReference>
<feature type="compositionally biased region" description="Low complexity" evidence="1">
    <location>
        <begin position="540"/>
        <end position="556"/>
    </location>
</feature>
<dbReference type="GO" id="GO:0035556">
    <property type="term" value="P:intracellular signal transduction"/>
    <property type="evidence" value="ECO:0007669"/>
    <property type="project" value="InterPro"/>
</dbReference>
<feature type="compositionally biased region" description="Polar residues" evidence="1">
    <location>
        <begin position="220"/>
        <end position="231"/>
    </location>
</feature>
<dbReference type="Gene3D" id="2.30.29.30">
    <property type="entry name" value="Pleckstrin-homology domain (PH domain)/Phosphotyrosine-binding domain (PTB)"/>
    <property type="match status" value="1"/>
</dbReference>
<dbReference type="VEuPathDB" id="AmoebaDB:ACA1_239240"/>
<sequence>MGDKVLWRMEQEQLLYNQHEDTASSSTSTTTSGRSDNTSRTRRPASSYYPTLEADGDEPSGGAKERSLDAKERKRRGGTVTGLVALDGGEEEREREREVVEVGEEASQRFQARSQHQLKRLSLRIREKLHLAFTSNNSSGEQPTRPARDSHYHQNSQSLPHSPKFLSTSEPAEQLQPAAQPLTSSRSSPSFSSSSSFFSPSNSPAGSTPTSPKGRRGLASSVSPRARQQQAVVVPSRGEKEKKSQEEKKSKKKGGSRGHKARGGGSAAGDDRKTEDNSDSSNNNQKHKNNKKNKNKKEEKREGGNDGNDSDSRPSPRMQGGSSKRLGGMFHFSSRSKDKGGSLEEDAMMMATAATTSSPTRSRTMRKNEGGDEKTRKIVKSDEGKGGGNAGKSSSPDLENRAAKRGVAKIGIRVEGSIDGEEEEREEEGQDDLDGEEEGQYDEEKGWILPTTDIELLIEAFASASPLQGSSSGESTPVLGWVSKRPTSPRGGGEQLLLEVGSPKKKENMRLRLSASLSSFAFSPISSSKKQAPPTAGPESQSAQVKASSDAASAAGKKQKDGKFRFLHLQRSSAQLPLPSSAASASAPSLPTVDKESSSSSAHTLRSRTPSKEELKQIKLERKTAKKLEKLEKKNNNKRDSNGENNGGKKKRSSRRSNAGAGGAGSADKDSDGTRSITSSQEKSTDDDNDDGELGPVPSDSGCSLHTTFDEHQLLLVGAGASSPGLDELLEIEIAKLKEEEARRALRKQQEKLNKAAEQQHRQQREEAAAALVAKKSSERGELKTSTEWRSGRISPVPSTTTGERTTVIRSCLRRSEEGAKKPAEPAAASNVQPVAEAVVATTTTTAAWQYDSSDEDELDEEHGWIDPARVVGSQLRLRGESTAAAAAVRDLLESSGEDPYGERGAERGWIFPDEEMKCEGDDDEDEEEEEDDKKAWRKTTPPILVEPREHSGGPVFLMSKGANIFFRVQSQAQMGKIKKGADINNMGYMSLKGNRSSMLRNLKDQQDEKERVKLALLQFKARRGWSRSWENLTEAARGPIEANVVTIQTCARRFLAKRFRARLNVANELLLTEKSYVKALSVVVEVFYYPLLMQEPQLATTTASATTTTPTSPPASAGGCRASTELQQQMRQTGGRVATIFSVADKLLFAHRTFCAILNERLRNLDEFRHKGLGDIFLKKTRFFDVYVKYINNYKSAIETLNRCKEEDPAMAKFIAECEAKKECGYMDLSSFLIQPVQRIPRYVLLLSQLLRKTTAGTKVHAELYRAVEKMRQATHHLNEQKRDAENAEYVAKLCSALVMPNSVQRQKRRRIASFDFSAERRFIKEGDVTLLASKFTPGKPLKKARSEELHLMLFNDVLLMCTRLHTSSRERRRSVRAALKSDDSMVGGPGGPNGGSSGSSDGDGGSGGGGGTLHRLLASIPGVVSPPSSRRPSLHSHASAASSSLPSSPPSAPLPVTQSTEFTSPPSSPQSYSPLTSPGLPVKYDIQEVVELWKVHVLDLPADTYGEGLVVVSTPLRSFVFAFGSAATKGEWMTALQSAVQRLFTSI</sequence>
<dbReference type="PROSITE" id="PS50010">
    <property type="entry name" value="DH_2"/>
    <property type="match status" value="1"/>
</dbReference>
<feature type="region of interest" description="Disordered" evidence="1">
    <location>
        <begin position="1371"/>
        <end position="1478"/>
    </location>
</feature>
<dbReference type="KEGG" id="acan:ACA1_239240"/>
<feature type="region of interest" description="Disordered" evidence="1">
    <location>
        <begin position="523"/>
        <end position="705"/>
    </location>
</feature>
<dbReference type="OrthoDB" id="10256089at2759"/>
<feature type="compositionally biased region" description="Basic residues" evidence="1">
    <location>
        <begin position="285"/>
        <end position="295"/>
    </location>
</feature>
<feature type="compositionally biased region" description="Basic and acidic residues" evidence="1">
    <location>
        <begin position="237"/>
        <end position="249"/>
    </location>
</feature>
<feature type="compositionally biased region" description="Gly residues" evidence="1">
    <location>
        <begin position="1389"/>
        <end position="1414"/>
    </location>
</feature>
<feature type="compositionally biased region" description="Basic and acidic residues" evidence="1">
    <location>
        <begin position="610"/>
        <end position="642"/>
    </location>
</feature>
<organism evidence="3 4">
    <name type="scientific">Acanthamoeba castellanii (strain ATCC 30010 / Neff)</name>
    <dbReference type="NCBI Taxonomy" id="1257118"/>
    <lineage>
        <taxon>Eukaryota</taxon>
        <taxon>Amoebozoa</taxon>
        <taxon>Discosea</taxon>
        <taxon>Longamoebia</taxon>
        <taxon>Centramoebida</taxon>
        <taxon>Acanthamoebidae</taxon>
        <taxon>Acanthamoeba</taxon>
    </lineage>
</organism>
<evidence type="ECO:0000313" key="3">
    <source>
        <dbReference type="EMBL" id="ELR13329.1"/>
    </source>
</evidence>
<feature type="region of interest" description="Disordered" evidence="1">
    <location>
        <begin position="896"/>
        <end position="953"/>
    </location>
</feature>
<protein>
    <submittedName>
        <fullName evidence="3">RhoGEF domain containing protein</fullName>
    </submittedName>
</protein>
<dbReference type="CDD" id="cd00160">
    <property type="entry name" value="RhoGEF"/>
    <property type="match status" value="1"/>
</dbReference>
<dbReference type="InterPro" id="IPR001849">
    <property type="entry name" value="PH_domain"/>
</dbReference>
<keyword evidence="4" id="KW-1185">Reference proteome</keyword>
<feature type="compositionally biased region" description="Basic and acidic residues" evidence="1">
    <location>
        <begin position="1"/>
        <end position="11"/>
    </location>
</feature>
<feature type="compositionally biased region" description="Basic and acidic residues" evidence="1">
    <location>
        <begin position="744"/>
        <end position="768"/>
    </location>
</feature>
<evidence type="ECO:0000259" key="2">
    <source>
        <dbReference type="PROSITE" id="PS50010"/>
    </source>
</evidence>
<feature type="compositionally biased region" description="Basic and acidic residues" evidence="1">
    <location>
        <begin position="63"/>
        <end position="72"/>
    </location>
</feature>
<evidence type="ECO:0000256" key="1">
    <source>
        <dbReference type="SAM" id="MobiDB-lite"/>
    </source>
</evidence>
<dbReference type="Gene3D" id="1.20.900.10">
    <property type="entry name" value="Dbl homology (DH) domain"/>
    <property type="match status" value="1"/>
</dbReference>
<dbReference type="InterPro" id="IPR051092">
    <property type="entry name" value="FYVE_RhoGEF_PH"/>
</dbReference>
<feature type="compositionally biased region" description="Basic residues" evidence="1">
    <location>
        <begin position="250"/>
        <end position="262"/>
    </location>
</feature>
<dbReference type="GO" id="GO:0005085">
    <property type="term" value="F:guanyl-nucleotide exchange factor activity"/>
    <property type="evidence" value="ECO:0007669"/>
    <property type="project" value="InterPro"/>
</dbReference>
<dbReference type="SUPFAM" id="SSF48065">
    <property type="entry name" value="DBL homology domain (DH-domain)"/>
    <property type="match status" value="1"/>
</dbReference>
<feature type="compositionally biased region" description="Polar residues" evidence="1">
    <location>
        <begin position="153"/>
        <end position="171"/>
    </location>
</feature>
<evidence type="ECO:0000313" key="4">
    <source>
        <dbReference type="Proteomes" id="UP000011083"/>
    </source>
</evidence>
<dbReference type="Proteomes" id="UP000011083">
    <property type="component" value="Unassembled WGS sequence"/>
</dbReference>
<feature type="compositionally biased region" description="Basic and acidic residues" evidence="1">
    <location>
        <begin position="366"/>
        <end position="385"/>
    </location>
</feature>
<dbReference type="GO" id="GO:0005737">
    <property type="term" value="C:cytoplasm"/>
    <property type="evidence" value="ECO:0007669"/>
    <property type="project" value="TreeGrafter"/>
</dbReference>
<feature type="compositionally biased region" description="Polar residues" evidence="1">
    <location>
        <begin position="133"/>
        <end position="142"/>
    </location>
</feature>
<feature type="compositionally biased region" description="Low complexity" evidence="1">
    <location>
        <begin position="572"/>
        <end position="591"/>
    </location>
</feature>
<accession>L8GKG2</accession>
<gene>
    <name evidence="3" type="ORF">ACA1_239240</name>
</gene>
<feature type="compositionally biased region" description="Low complexity" evidence="1">
    <location>
        <begin position="184"/>
        <end position="204"/>
    </location>
</feature>
<feature type="compositionally biased region" description="Basic and acidic residues" evidence="1">
    <location>
        <begin position="296"/>
        <end position="314"/>
    </location>
</feature>
<feature type="compositionally biased region" description="Acidic residues" evidence="1">
    <location>
        <begin position="418"/>
        <end position="441"/>
    </location>
</feature>
<feature type="compositionally biased region" description="Acidic residues" evidence="1">
    <location>
        <begin position="921"/>
        <end position="932"/>
    </location>
</feature>
<feature type="compositionally biased region" description="Polar residues" evidence="1">
    <location>
        <begin position="465"/>
        <end position="475"/>
    </location>
</feature>
<feature type="region of interest" description="Disordered" evidence="1">
    <location>
        <begin position="133"/>
        <end position="448"/>
    </location>
</feature>
<feature type="compositionally biased region" description="Low complexity" evidence="1">
    <location>
        <begin position="23"/>
        <end position="38"/>
    </location>
</feature>
<feature type="compositionally biased region" description="Basic and acidic residues" evidence="1">
    <location>
        <begin position="814"/>
        <end position="824"/>
    </location>
</feature>
<name>L8GKG2_ACACF</name>